<keyword evidence="1" id="KW-0479">Metal-binding</keyword>
<dbReference type="InterPro" id="IPR050963">
    <property type="entry name" value="Sirohydro_Cobaltochel/CbiX"/>
</dbReference>
<gene>
    <name evidence="4" type="ORF">SA87_10520</name>
</gene>
<sequence>MAMTASRTAAVLFVGHGTRFPNGRRAFLKTAADAATRLGIRHFEAAFLEFCPPTVADALHKLYRSGVREVLIAPLLLFAAGHGKQDLPSEVDRAREACPGLRARFAPVFGEDPRLVALAAERALKAAGRFEAGDALLVVGRGSRDAEAFAAFRRVAEAIRRALGVERWGFGMLTGIGPGLEEAAARLWAQSPRRTVVLPYLLFEGYLMRKLPERLNRALSADRASVAIARPLGPHPLLSAVLADRVREGMDGCTGRRKGRAMPGLPGVHGPWPDP</sequence>
<dbReference type="EMBL" id="JXBB01000014">
    <property type="protein sequence ID" value="OAR04514.1"/>
    <property type="molecule type" value="Genomic_DNA"/>
</dbReference>
<evidence type="ECO:0000256" key="3">
    <source>
        <dbReference type="SAM" id="MobiDB-lite"/>
    </source>
</evidence>
<keyword evidence="5" id="KW-1185">Reference proteome</keyword>
<dbReference type="CDD" id="cd03416">
    <property type="entry name" value="CbiX_SirB_N"/>
    <property type="match status" value="1"/>
</dbReference>
<dbReference type="RefSeq" id="WP_066200517.1">
    <property type="nucleotide sequence ID" value="NZ_CBCSAS010000040.1"/>
</dbReference>
<dbReference type="InterPro" id="IPR002762">
    <property type="entry name" value="CbiX-like"/>
</dbReference>
<dbReference type="GO" id="GO:0016829">
    <property type="term" value="F:lyase activity"/>
    <property type="evidence" value="ECO:0007669"/>
    <property type="project" value="UniProtKB-KW"/>
</dbReference>
<dbReference type="CDD" id="cd03414">
    <property type="entry name" value="CbiX_SirB_C"/>
    <property type="match status" value="1"/>
</dbReference>
<accession>A0A179ISS5</accession>
<dbReference type="Pfam" id="PF01903">
    <property type="entry name" value="CbiX"/>
    <property type="match status" value="2"/>
</dbReference>
<dbReference type="PANTHER" id="PTHR33542">
    <property type="entry name" value="SIROHYDROCHLORIN FERROCHELATASE, CHLOROPLASTIC"/>
    <property type="match status" value="1"/>
</dbReference>
<feature type="region of interest" description="Disordered" evidence="3">
    <location>
        <begin position="252"/>
        <end position="275"/>
    </location>
</feature>
<evidence type="ECO:0000256" key="2">
    <source>
        <dbReference type="ARBA" id="ARBA00023239"/>
    </source>
</evidence>
<proteinExistence type="predicted"/>
<evidence type="ECO:0000313" key="4">
    <source>
        <dbReference type="EMBL" id="OAR04514.1"/>
    </source>
</evidence>
<dbReference type="AlphaFoldDB" id="A0A179ISS5"/>
<evidence type="ECO:0000256" key="1">
    <source>
        <dbReference type="ARBA" id="ARBA00022723"/>
    </source>
</evidence>
<dbReference type="Gene3D" id="3.40.50.1400">
    <property type="match status" value="2"/>
</dbReference>
<protein>
    <recommendedName>
        <fullName evidence="6">Sirohydrochlorin cobaltochelatase</fullName>
    </recommendedName>
</protein>
<dbReference type="STRING" id="1484.SA87_10520"/>
<dbReference type="SUPFAM" id="SSF53800">
    <property type="entry name" value="Chelatase"/>
    <property type="match status" value="1"/>
</dbReference>
<comment type="caution">
    <text evidence="4">The sequence shown here is derived from an EMBL/GenBank/DDBJ whole genome shotgun (WGS) entry which is preliminary data.</text>
</comment>
<organism evidence="4 5">
    <name type="scientific">Hydrogenibacillus schlegelii</name>
    <name type="common">Bacillus schlegelii</name>
    <dbReference type="NCBI Taxonomy" id="1484"/>
    <lineage>
        <taxon>Bacteria</taxon>
        <taxon>Bacillati</taxon>
        <taxon>Bacillota</taxon>
        <taxon>Bacilli</taxon>
        <taxon>Bacillales</taxon>
        <taxon>Bacillales Family X. Incertae Sedis</taxon>
        <taxon>Hydrogenibacillus</taxon>
    </lineage>
</organism>
<evidence type="ECO:0000313" key="5">
    <source>
        <dbReference type="Proteomes" id="UP000243024"/>
    </source>
</evidence>
<reference evidence="4 5" key="1">
    <citation type="submission" date="2015-09" db="EMBL/GenBank/DDBJ databases">
        <title>Draft genome sequence of Hydrogenibacillus schlegelii DSM 2000.</title>
        <authorList>
            <person name="Hemp J."/>
        </authorList>
    </citation>
    <scope>NUCLEOTIDE SEQUENCE [LARGE SCALE GENOMIC DNA]</scope>
    <source>
        <strain evidence="4 5">MA 48</strain>
    </source>
</reference>
<dbReference type="GO" id="GO:0046872">
    <property type="term" value="F:metal ion binding"/>
    <property type="evidence" value="ECO:0007669"/>
    <property type="project" value="UniProtKB-KW"/>
</dbReference>
<keyword evidence="2" id="KW-0456">Lyase</keyword>
<dbReference type="Proteomes" id="UP000243024">
    <property type="component" value="Unassembled WGS sequence"/>
</dbReference>
<dbReference type="PANTHER" id="PTHR33542:SF3">
    <property type="entry name" value="SIROHYDROCHLORIN FERROCHELATASE, CHLOROPLASTIC"/>
    <property type="match status" value="1"/>
</dbReference>
<evidence type="ECO:0008006" key="6">
    <source>
        <dbReference type="Google" id="ProtNLM"/>
    </source>
</evidence>
<name>A0A179ISS5_HYDSH</name>